<proteinExistence type="inferred from homology"/>
<dbReference type="EMBL" id="PHFW01000003">
    <property type="protein sequence ID" value="PQM26962.1"/>
    <property type="molecule type" value="Genomic_DNA"/>
</dbReference>
<name>A0A2S8B3I9_9SPHN</name>
<dbReference type="PANTHER" id="PTHR43459:SF3">
    <property type="entry name" value="ENOYL-COA HYDRATASE ECHA15 (ENOYL HYDRASE) (UNSATURATED ACYL-COA HYDRATASE) (CROTONASE)-RELATED"/>
    <property type="match status" value="1"/>
</dbReference>
<dbReference type="CDD" id="cd06558">
    <property type="entry name" value="crotonase-like"/>
    <property type="match status" value="1"/>
</dbReference>
<gene>
    <name evidence="2" type="ORF">CVO77_18500</name>
</gene>
<comment type="caution">
    <text evidence="2">The sequence shown here is derived from an EMBL/GenBank/DDBJ whole genome shotgun (WGS) entry which is preliminary data.</text>
</comment>
<dbReference type="InterPro" id="IPR014748">
    <property type="entry name" value="Enoyl-CoA_hydra_C"/>
</dbReference>
<dbReference type="SUPFAM" id="SSF52096">
    <property type="entry name" value="ClpP/crotonase"/>
    <property type="match status" value="1"/>
</dbReference>
<protein>
    <submittedName>
        <fullName evidence="2">Enoyl-CoA hydratase</fullName>
    </submittedName>
</protein>
<reference evidence="3" key="1">
    <citation type="submission" date="2017-11" db="EMBL/GenBank/DDBJ databases">
        <title>The complete genome sequence of Sphingopyxis pomeranensis sp. nov. strain WS5A3p.</title>
        <authorList>
            <person name="Kaminski M.A."/>
        </authorList>
    </citation>
    <scope>NUCLEOTIDE SEQUENCE [LARGE SCALE GENOMIC DNA]</scope>
    <source>
        <strain evidence="3">WS5A3p</strain>
    </source>
</reference>
<dbReference type="InterPro" id="IPR029045">
    <property type="entry name" value="ClpP/crotonase-like_dom_sf"/>
</dbReference>
<dbReference type="Proteomes" id="UP000238954">
    <property type="component" value="Chromosome"/>
</dbReference>
<evidence type="ECO:0000313" key="2">
    <source>
        <dbReference type="EMBL" id="PQM26962.1"/>
    </source>
</evidence>
<sequence>MYKHYEFIRFDRRGRVLTVTMDSPPLNAVGRALHDELSYVFLDVARDDECDIVILTGAGRAFSAGADLPGLLKATEDKALRTALLSRAPAIVHNLLGLEKPIIAKVNGHAMGLGATLALLCDVVIASNDARIADPHVGIGLSAGDGGALIWPQLIGYARARHHLLTGDPLTATEAEAIGLIHKAVAADELDAAVDAYADRLASGATMAIRATKRSINMELCRQAIATAEAHAGLESYTMASNDHHEAVLAFIEKRAPVFKGD</sequence>
<dbReference type="AlphaFoldDB" id="A0A2S8B3I9"/>
<accession>A0A2S8B3I9</accession>
<dbReference type="RefSeq" id="WP_106000332.1">
    <property type="nucleotide sequence ID" value="NZ_CM009578.1"/>
</dbReference>
<evidence type="ECO:0000256" key="1">
    <source>
        <dbReference type="ARBA" id="ARBA00005254"/>
    </source>
</evidence>
<dbReference type="PANTHER" id="PTHR43459">
    <property type="entry name" value="ENOYL-COA HYDRATASE"/>
    <property type="match status" value="1"/>
</dbReference>
<dbReference type="InterPro" id="IPR001753">
    <property type="entry name" value="Enoyl-CoA_hydra/iso"/>
</dbReference>
<dbReference type="Pfam" id="PF00378">
    <property type="entry name" value="ECH_1"/>
    <property type="match status" value="1"/>
</dbReference>
<evidence type="ECO:0000313" key="3">
    <source>
        <dbReference type="Proteomes" id="UP000238954"/>
    </source>
</evidence>
<dbReference type="Gene3D" id="1.10.12.10">
    <property type="entry name" value="Lyase 2-enoyl-coa Hydratase, Chain A, domain 2"/>
    <property type="match status" value="1"/>
</dbReference>
<dbReference type="GO" id="GO:0003824">
    <property type="term" value="F:catalytic activity"/>
    <property type="evidence" value="ECO:0007669"/>
    <property type="project" value="UniProtKB-ARBA"/>
</dbReference>
<comment type="similarity">
    <text evidence="1">Belongs to the enoyl-CoA hydratase/isomerase family.</text>
</comment>
<organism evidence="2 3">
    <name type="scientific">Sphingopyxis lindanitolerans</name>
    <dbReference type="NCBI Taxonomy" id="2054227"/>
    <lineage>
        <taxon>Bacteria</taxon>
        <taxon>Pseudomonadati</taxon>
        <taxon>Pseudomonadota</taxon>
        <taxon>Alphaproteobacteria</taxon>
        <taxon>Sphingomonadales</taxon>
        <taxon>Sphingomonadaceae</taxon>
        <taxon>Sphingopyxis</taxon>
    </lineage>
</organism>
<dbReference type="Gene3D" id="3.90.226.10">
    <property type="entry name" value="2-enoyl-CoA Hydratase, Chain A, domain 1"/>
    <property type="match status" value="1"/>
</dbReference>
<dbReference type="OrthoDB" id="9802898at2"/>
<keyword evidence="3" id="KW-1185">Reference proteome</keyword>